<organism evidence="3 4">
    <name type="scientific">Aspergillus ellipticus CBS 707.79</name>
    <dbReference type="NCBI Taxonomy" id="1448320"/>
    <lineage>
        <taxon>Eukaryota</taxon>
        <taxon>Fungi</taxon>
        <taxon>Dikarya</taxon>
        <taxon>Ascomycota</taxon>
        <taxon>Pezizomycotina</taxon>
        <taxon>Eurotiomycetes</taxon>
        <taxon>Eurotiomycetidae</taxon>
        <taxon>Eurotiales</taxon>
        <taxon>Aspergillaceae</taxon>
        <taxon>Aspergillus</taxon>
        <taxon>Aspergillus subgen. Circumdati</taxon>
    </lineage>
</organism>
<gene>
    <name evidence="3" type="ORF">BO71DRAFT_39710</name>
</gene>
<name>A0A319D2M2_9EURO</name>
<dbReference type="VEuPathDB" id="FungiDB:BO71DRAFT_39710"/>
<feature type="signal peptide" evidence="2">
    <location>
        <begin position="1"/>
        <end position="21"/>
    </location>
</feature>
<reference evidence="3 4" key="1">
    <citation type="submission" date="2018-02" db="EMBL/GenBank/DDBJ databases">
        <title>The genomes of Aspergillus section Nigri reveals drivers in fungal speciation.</title>
        <authorList>
            <consortium name="DOE Joint Genome Institute"/>
            <person name="Vesth T.C."/>
            <person name="Nybo J."/>
            <person name="Theobald S."/>
            <person name="Brandl J."/>
            <person name="Frisvad J.C."/>
            <person name="Nielsen K.F."/>
            <person name="Lyhne E.K."/>
            <person name="Kogle M.E."/>
            <person name="Kuo A."/>
            <person name="Riley R."/>
            <person name="Clum A."/>
            <person name="Nolan M."/>
            <person name="Lipzen A."/>
            <person name="Salamov A."/>
            <person name="Henrissat B."/>
            <person name="Wiebenga A."/>
            <person name="De vries R.P."/>
            <person name="Grigoriev I.V."/>
            <person name="Mortensen U.H."/>
            <person name="Andersen M.R."/>
            <person name="Baker S.E."/>
        </authorList>
    </citation>
    <scope>NUCLEOTIDE SEQUENCE [LARGE SCALE GENOMIC DNA]</scope>
    <source>
        <strain evidence="3 4">CBS 707.79</strain>
    </source>
</reference>
<evidence type="ECO:0008006" key="5">
    <source>
        <dbReference type="Google" id="ProtNLM"/>
    </source>
</evidence>
<dbReference type="AlphaFoldDB" id="A0A319D2M2"/>
<accession>A0A319D2M2</accession>
<dbReference type="Proteomes" id="UP000247810">
    <property type="component" value="Unassembled WGS sequence"/>
</dbReference>
<sequence>MKDHILPSSLRLLLPLPPLLAASDPHQPTPRDLIRAGRDRPSDQSSRRRECLLGKRKMNGKRSFAHIAEKKRDNKGRRKGRGEDIGWQVSRQ</sequence>
<feature type="compositionally biased region" description="Basic and acidic residues" evidence="1">
    <location>
        <begin position="32"/>
        <end position="53"/>
    </location>
</feature>
<proteinExistence type="predicted"/>
<evidence type="ECO:0000313" key="4">
    <source>
        <dbReference type="Proteomes" id="UP000247810"/>
    </source>
</evidence>
<feature type="region of interest" description="Disordered" evidence="1">
    <location>
        <begin position="19"/>
        <end position="92"/>
    </location>
</feature>
<dbReference type="EMBL" id="KZ825935">
    <property type="protein sequence ID" value="PYH91736.1"/>
    <property type="molecule type" value="Genomic_DNA"/>
</dbReference>
<feature type="chain" id="PRO_5016301178" description="Secreted protein" evidence="2">
    <location>
        <begin position="22"/>
        <end position="92"/>
    </location>
</feature>
<evidence type="ECO:0000256" key="1">
    <source>
        <dbReference type="SAM" id="MobiDB-lite"/>
    </source>
</evidence>
<evidence type="ECO:0000313" key="3">
    <source>
        <dbReference type="EMBL" id="PYH91736.1"/>
    </source>
</evidence>
<keyword evidence="2" id="KW-0732">Signal</keyword>
<keyword evidence="4" id="KW-1185">Reference proteome</keyword>
<protein>
    <recommendedName>
        <fullName evidence="5">Secreted protein</fullName>
    </recommendedName>
</protein>
<feature type="compositionally biased region" description="Basic residues" evidence="1">
    <location>
        <begin position="54"/>
        <end position="64"/>
    </location>
</feature>
<evidence type="ECO:0000256" key="2">
    <source>
        <dbReference type="SAM" id="SignalP"/>
    </source>
</evidence>